<dbReference type="AlphaFoldDB" id="A0A6P6RYN5"/>
<feature type="coiled-coil region" evidence="1">
    <location>
        <begin position="52"/>
        <end position="79"/>
    </location>
</feature>
<dbReference type="RefSeq" id="XP_026193003.1">
    <property type="nucleotide sequence ID" value="XM_026337218.1"/>
</dbReference>
<protein>
    <submittedName>
        <fullName evidence="4">Uncharacterized protein LOC34622944</fullName>
    </submittedName>
</protein>
<feature type="region of interest" description="Disordered" evidence="2">
    <location>
        <begin position="1"/>
        <end position="27"/>
    </location>
</feature>
<gene>
    <name evidence="4" type="primary">LOC34622944</name>
</gene>
<dbReference type="GeneID" id="34622944"/>
<evidence type="ECO:0000256" key="2">
    <source>
        <dbReference type="SAM" id="MobiDB-lite"/>
    </source>
</evidence>
<evidence type="ECO:0000313" key="3">
    <source>
        <dbReference type="Proteomes" id="UP000515125"/>
    </source>
</evidence>
<evidence type="ECO:0000313" key="4">
    <source>
        <dbReference type="RefSeq" id="XP_026193003.1"/>
    </source>
</evidence>
<feature type="compositionally biased region" description="Basic residues" evidence="2">
    <location>
        <begin position="1"/>
        <end position="11"/>
    </location>
</feature>
<dbReference type="Proteomes" id="UP000515125">
    <property type="component" value="Unplaced"/>
</dbReference>
<name>A0A6P6RYN5_9EIME</name>
<proteinExistence type="predicted"/>
<reference evidence="4" key="1">
    <citation type="submission" date="2025-08" db="UniProtKB">
        <authorList>
            <consortium name="RefSeq"/>
        </authorList>
    </citation>
    <scope>IDENTIFICATION</scope>
</reference>
<organism evidence="3 4">
    <name type="scientific">Cyclospora cayetanensis</name>
    <dbReference type="NCBI Taxonomy" id="88456"/>
    <lineage>
        <taxon>Eukaryota</taxon>
        <taxon>Sar</taxon>
        <taxon>Alveolata</taxon>
        <taxon>Apicomplexa</taxon>
        <taxon>Conoidasida</taxon>
        <taxon>Coccidia</taxon>
        <taxon>Eucoccidiorida</taxon>
        <taxon>Eimeriorina</taxon>
        <taxon>Eimeriidae</taxon>
        <taxon>Cyclospora</taxon>
    </lineage>
</organism>
<keyword evidence="3" id="KW-1185">Reference proteome</keyword>
<evidence type="ECO:0000256" key="1">
    <source>
        <dbReference type="SAM" id="Coils"/>
    </source>
</evidence>
<sequence length="149" mass="16712">MEGTRGSRKYLKPGTLRSLEKDVKERSRRRALMGEDLDRQLKELQEKEAVEGKALQLQLQHEQQKLQQLLLQQKQISKQMDIEIADSGLAIKGKNTTVAPSARQQESMQQETLNQIDAFLVDKPPNQTLGAGWRGQGLVPPTAVTKLGV</sequence>
<keyword evidence="1" id="KW-0175">Coiled coil</keyword>
<accession>A0A6P6RYN5</accession>